<dbReference type="Proteomes" id="UP000016960">
    <property type="component" value="Unassembled WGS sequence"/>
</dbReference>
<reference evidence="3 4" key="1">
    <citation type="submission" date="2013-05" db="EMBL/GenBank/DDBJ databases">
        <title>Draft genome sequence of Rubidibacter lacunae KORDI 51-2.</title>
        <authorList>
            <person name="Choi D.H."/>
            <person name="Noh J.H."/>
            <person name="Kwon K.-K."/>
            <person name="Lee J.-H."/>
            <person name="Ryu J.-Y."/>
        </authorList>
    </citation>
    <scope>NUCLEOTIDE SEQUENCE [LARGE SCALE GENOMIC DNA]</scope>
    <source>
        <strain evidence="3 4">KORDI 51-2</strain>
    </source>
</reference>
<feature type="domain" description="Cas12f1-like TNB" evidence="2">
    <location>
        <begin position="290"/>
        <end position="359"/>
    </location>
</feature>
<dbReference type="InterPro" id="IPR010095">
    <property type="entry name" value="Cas12f1-like_TNB"/>
</dbReference>
<organism evidence="3 4">
    <name type="scientific">Rubidibacter lacunae KORDI 51-2</name>
    <dbReference type="NCBI Taxonomy" id="582515"/>
    <lineage>
        <taxon>Bacteria</taxon>
        <taxon>Bacillati</taxon>
        <taxon>Cyanobacteriota</taxon>
        <taxon>Cyanophyceae</taxon>
        <taxon>Oscillatoriophycideae</taxon>
        <taxon>Chroococcales</taxon>
        <taxon>Aphanothecaceae</taxon>
        <taxon>Rubidibacter</taxon>
    </lineage>
</organism>
<evidence type="ECO:0000313" key="4">
    <source>
        <dbReference type="Proteomes" id="UP000016960"/>
    </source>
</evidence>
<sequence length="391" mass="44157">MELLLTLVCKLDPTPEQSAKLDRSLQAFAAACNYVHAAVDPRVVNKVRIQAQVYHTIRACFGLNANLAVRVCARVAANRKTARDRGHRVKTFRPTSADYDQRIFAFREVDNRVSLSTVEGRERIVLAPMGDYQRDRLRGRNPTSAQLCQHRDGLFYIHIQVKSDAPAPHRSRDVLGVDLGRADIAVTPAGESWSGQEIRAKRDRFNRTRASLQRKGTKGAKGAKRLLKRLSGAEKRYQRWLNHHISKQIVETAKSSGVAVALEDLKGIRDRTNRQRRTKTERRRANSWAFYQLRQFVAYKALGAGVEVVCVNPRYSSQTCHQCLHIHPERSQSYRSGKRYECGHCGWKGNADYNGAQMIRLLGVALVSPPERARLSCSLHVNSSVVRKLPA</sequence>
<protein>
    <submittedName>
        <fullName evidence="3">Transposase, IS605 OrfB family, central region</fullName>
    </submittedName>
</protein>
<proteinExistence type="predicted"/>
<dbReference type="EMBL" id="ASSJ01000097">
    <property type="protein sequence ID" value="ERN39777.1"/>
    <property type="molecule type" value="Genomic_DNA"/>
</dbReference>
<keyword evidence="1" id="KW-0238">DNA-binding</keyword>
<comment type="caution">
    <text evidence="3">The sequence shown here is derived from an EMBL/GenBank/DDBJ whole genome shotgun (WGS) entry which is preliminary data.</text>
</comment>
<dbReference type="OrthoDB" id="534575at2"/>
<dbReference type="InParanoid" id="U5DEQ9"/>
<evidence type="ECO:0000313" key="3">
    <source>
        <dbReference type="EMBL" id="ERN39777.1"/>
    </source>
</evidence>
<dbReference type="NCBIfam" id="TIGR01766">
    <property type="entry name" value="IS200/IS605 family accessory protein TnpB-like domain"/>
    <property type="match status" value="1"/>
</dbReference>
<dbReference type="AlphaFoldDB" id="U5DEQ9"/>
<keyword evidence="4" id="KW-1185">Reference proteome</keyword>
<evidence type="ECO:0000259" key="2">
    <source>
        <dbReference type="Pfam" id="PF07282"/>
    </source>
</evidence>
<dbReference type="GO" id="GO:0003677">
    <property type="term" value="F:DNA binding"/>
    <property type="evidence" value="ECO:0007669"/>
    <property type="project" value="UniProtKB-KW"/>
</dbReference>
<gene>
    <name evidence="3" type="ORF">KR51_00037540</name>
</gene>
<dbReference type="STRING" id="582515.KR51_00037540"/>
<dbReference type="RefSeq" id="WP_022609387.1">
    <property type="nucleotide sequence ID" value="NZ_ASSJ01000097.1"/>
</dbReference>
<evidence type="ECO:0000256" key="1">
    <source>
        <dbReference type="ARBA" id="ARBA00023125"/>
    </source>
</evidence>
<name>U5DEQ9_9CHRO</name>
<dbReference type="Pfam" id="PF07282">
    <property type="entry name" value="Cas12f1-like_TNB"/>
    <property type="match status" value="1"/>
</dbReference>
<dbReference type="eggNOG" id="COG0675">
    <property type="taxonomic scope" value="Bacteria"/>
</dbReference>
<accession>U5DEQ9</accession>
<dbReference type="NCBIfam" id="NF040570">
    <property type="entry name" value="guided_TnpB"/>
    <property type="match status" value="1"/>
</dbReference>